<evidence type="ECO:0000313" key="3">
    <source>
        <dbReference type="Proteomes" id="UP001295794"/>
    </source>
</evidence>
<evidence type="ECO:0000313" key="2">
    <source>
        <dbReference type="EMBL" id="CAK5262665.1"/>
    </source>
</evidence>
<dbReference type="SUPFAM" id="SSF53474">
    <property type="entry name" value="alpha/beta-Hydrolases"/>
    <property type="match status" value="1"/>
</dbReference>
<comment type="caution">
    <text evidence="2">The sequence shown here is derived from an EMBL/GenBank/DDBJ whole genome shotgun (WGS) entry which is preliminary data.</text>
</comment>
<protein>
    <recommendedName>
        <fullName evidence="4">Alpha/beta-hydrolase</fullName>
    </recommendedName>
</protein>
<reference evidence="2" key="1">
    <citation type="submission" date="2023-11" db="EMBL/GenBank/DDBJ databases">
        <authorList>
            <person name="De Vega J J."/>
            <person name="De Vega J J."/>
        </authorList>
    </citation>
    <scope>NUCLEOTIDE SEQUENCE</scope>
</reference>
<dbReference type="Gene3D" id="3.40.50.1820">
    <property type="entry name" value="alpha/beta hydrolase"/>
    <property type="match status" value="1"/>
</dbReference>
<dbReference type="Proteomes" id="UP001295794">
    <property type="component" value="Unassembled WGS sequence"/>
</dbReference>
<evidence type="ECO:0008006" key="4">
    <source>
        <dbReference type="Google" id="ProtNLM"/>
    </source>
</evidence>
<feature type="compositionally biased region" description="Polar residues" evidence="1">
    <location>
        <begin position="69"/>
        <end position="78"/>
    </location>
</feature>
<accession>A0AAD2GT53</accession>
<name>A0AAD2GT53_9AGAR</name>
<organism evidence="2 3">
    <name type="scientific">Mycena citricolor</name>
    <dbReference type="NCBI Taxonomy" id="2018698"/>
    <lineage>
        <taxon>Eukaryota</taxon>
        <taxon>Fungi</taxon>
        <taxon>Dikarya</taxon>
        <taxon>Basidiomycota</taxon>
        <taxon>Agaricomycotina</taxon>
        <taxon>Agaricomycetes</taxon>
        <taxon>Agaricomycetidae</taxon>
        <taxon>Agaricales</taxon>
        <taxon>Marasmiineae</taxon>
        <taxon>Mycenaceae</taxon>
        <taxon>Mycena</taxon>
    </lineage>
</organism>
<sequence>MSSSNIDAASVKALLDRLRGSQAWQDAVNSQASTSGVVQTVPSPQDKHTPDPGIPAPSVALLLSQLNATPSTNTQSEPQLARSRPYGPSSIPVPTLSARGQTLAPVSNTAPPVIEDVRGMSFQQALPRLGELAEDPAVVAAIQRLKQEQDRLERLLWDERTAIRTKFEEKVQVAKNKATMIGVGLSKHEADMLVSGYEKELARFDSERVVPAWDGLVSNQQSALAQLGIPTMFPTTVRTDAEPFLTMPFVDLQSSNDFASIFYQTNSPSGNVGGFDPSKPLVCILHPTFLDSSWVYSQFEDPRLDSEFNLIAFDMRVAGKSECRTSGKHDSWVDAADLALCHQFLKLPPLHILALESNAINCALRFAALFPELCLSLALCNVPAPTELKWIYTAYDELIQTWCFAEDLESYEHIAMEAVTLTLGPDTPPDLRDQLIAYWEVTSHPRRRTRLLEQANILMHRTPLPTSAFTHITQPVLIIHGDANEACPRKYAERLANELKAVLYTVKGGGGYLSIPLGTASIVNQVYTKFISRLPHVESDFPASIRPVEDRMREALVTLETITGDNLRTRDPMSSLSFSCLSEEIVQRQSQALEAYKRGQSTAFLPLGPTGRPIRRYSERPRDDWFESKSEGISYAGGRYFPEGGVRSDRPLPMPQPELTSNDHNRLRRGTFNSGSVEKGVIKGSMARVVGTQPTLQKLFL</sequence>
<dbReference type="AlphaFoldDB" id="A0AAD2GT53"/>
<dbReference type="EMBL" id="CAVNYO010000022">
    <property type="protein sequence ID" value="CAK5262665.1"/>
    <property type="molecule type" value="Genomic_DNA"/>
</dbReference>
<feature type="region of interest" description="Disordered" evidence="1">
    <location>
        <begin position="69"/>
        <end position="90"/>
    </location>
</feature>
<feature type="region of interest" description="Disordered" evidence="1">
    <location>
        <begin position="22"/>
        <end position="57"/>
    </location>
</feature>
<proteinExistence type="predicted"/>
<keyword evidence="3" id="KW-1185">Reference proteome</keyword>
<gene>
    <name evidence="2" type="ORF">MYCIT1_LOCUS1574</name>
</gene>
<dbReference type="InterPro" id="IPR029058">
    <property type="entry name" value="AB_hydrolase_fold"/>
</dbReference>
<evidence type="ECO:0000256" key="1">
    <source>
        <dbReference type="SAM" id="MobiDB-lite"/>
    </source>
</evidence>
<feature type="region of interest" description="Disordered" evidence="1">
    <location>
        <begin position="646"/>
        <end position="672"/>
    </location>
</feature>
<feature type="compositionally biased region" description="Polar residues" evidence="1">
    <location>
        <begin position="22"/>
        <end position="43"/>
    </location>
</feature>